<evidence type="ECO:0000313" key="1">
    <source>
        <dbReference type="EMBL" id="KAK7464817.1"/>
    </source>
</evidence>
<gene>
    <name evidence="1" type="ORF">VKT23_006023</name>
</gene>
<dbReference type="Proteomes" id="UP001498398">
    <property type="component" value="Unassembled WGS sequence"/>
</dbReference>
<accession>A0ABR1JPV1</accession>
<dbReference type="EMBL" id="JBANRG010000007">
    <property type="protein sequence ID" value="KAK7464817.1"/>
    <property type="molecule type" value="Genomic_DNA"/>
</dbReference>
<evidence type="ECO:0000313" key="2">
    <source>
        <dbReference type="Proteomes" id="UP001498398"/>
    </source>
</evidence>
<comment type="caution">
    <text evidence="1">The sequence shown here is derived from an EMBL/GenBank/DDBJ whole genome shotgun (WGS) entry which is preliminary data.</text>
</comment>
<protein>
    <submittedName>
        <fullName evidence="1">Uncharacterized protein</fullName>
    </submittedName>
</protein>
<proteinExistence type="predicted"/>
<name>A0ABR1JPV1_9AGAR</name>
<organism evidence="1 2">
    <name type="scientific">Marasmiellus scandens</name>
    <dbReference type="NCBI Taxonomy" id="2682957"/>
    <lineage>
        <taxon>Eukaryota</taxon>
        <taxon>Fungi</taxon>
        <taxon>Dikarya</taxon>
        <taxon>Basidiomycota</taxon>
        <taxon>Agaricomycotina</taxon>
        <taxon>Agaricomycetes</taxon>
        <taxon>Agaricomycetidae</taxon>
        <taxon>Agaricales</taxon>
        <taxon>Marasmiineae</taxon>
        <taxon>Omphalotaceae</taxon>
        <taxon>Marasmiellus</taxon>
    </lineage>
</organism>
<keyword evidence="2" id="KW-1185">Reference proteome</keyword>
<reference evidence="1 2" key="1">
    <citation type="submission" date="2024-01" db="EMBL/GenBank/DDBJ databases">
        <title>A draft genome for the cacao thread blight pathogen Marasmiellus scandens.</title>
        <authorList>
            <person name="Baruah I.K."/>
            <person name="Leung J."/>
            <person name="Bukari Y."/>
            <person name="Amoako-Attah I."/>
            <person name="Meinhardt L.W."/>
            <person name="Bailey B.A."/>
            <person name="Cohen S.P."/>
        </authorList>
    </citation>
    <scope>NUCLEOTIDE SEQUENCE [LARGE SCALE GENOMIC DNA]</scope>
    <source>
        <strain evidence="1 2">GH-19</strain>
    </source>
</reference>
<sequence length="237" mass="26971">MDIQNTNSSTSSGDSIASRDPELVKKIHQLLPPKFKSSGLRCGRDNVSSVLPVPVIPPQYFAGAHPTMKPPLLHFGWHFEERDLEIATEKHGLLVVEKVAEREPIDEVDPEDMTPEELEEWKAELEDMETIRRIELESPRIDVHATLGNIKSHLKEKGVLVPCLTWAAVACKTGVMVSIVTNYEYKWVPITSTVQALQEILDREDKPVWDIDYWSSGWRHCPSKHKAPRRQRVPKAK</sequence>